<accession>A0A5Y1YEP2</accession>
<gene>
    <name evidence="1" type="ORF">CTQ69_24980</name>
    <name evidence="2" type="ORF">EL06_24370</name>
</gene>
<dbReference type="EMBL" id="RSHK01000035">
    <property type="protein sequence ID" value="MIE72442.1"/>
    <property type="molecule type" value="Genomic_DNA"/>
</dbReference>
<reference evidence="2" key="2">
    <citation type="submission" date="2018-08" db="EMBL/GenBank/DDBJ databases">
        <authorList>
            <consortium name="GenomeTrakr network: Whole genome sequencing for foodborne pathogen traceback"/>
        </authorList>
    </citation>
    <scope>NUCLEOTIDE SEQUENCE [LARGE SCALE GENOMIC DNA]</scope>
    <source>
        <strain evidence="2">FMA0132</strain>
    </source>
</reference>
<name>A0A5Y1YEP2_SALDZ</name>
<proteinExistence type="predicted"/>
<dbReference type="Proteomes" id="UP000839735">
    <property type="component" value="Unassembled WGS sequence"/>
</dbReference>
<comment type="caution">
    <text evidence="1">The sequence shown here is derived from an EMBL/GenBank/DDBJ whole genome shotgun (WGS) entry which is preliminary data.</text>
</comment>
<reference evidence="1" key="1">
    <citation type="submission" date="2018-08" db="EMBL/GenBank/DDBJ databases">
        <authorList>
            <person name="Ashton P.M."/>
            <person name="Dallman T."/>
            <person name="Nair S."/>
            <person name="De Pinna E."/>
            <person name="Peters T."/>
            <person name="Grant K."/>
        </authorList>
    </citation>
    <scope>NUCLEOTIDE SEQUENCE [LARGE SCALE GENOMIC DNA]</scope>
    <source>
        <strain evidence="1">294779</strain>
    </source>
</reference>
<sequence>MTEQHHEAVRCLLQQMTERYLTTVPGFADVMTLYNITTIHTFEKHSPAVARMLKEPRNFVAEVHSPDYPAGIRYEFTREEERSDFLNSSIFSK</sequence>
<protein>
    <submittedName>
        <fullName evidence="1">Uncharacterized protein</fullName>
    </submittedName>
</protein>
<organism evidence="1">
    <name type="scientific">Salmonella diarizonae</name>
    <dbReference type="NCBI Taxonomy" id="59204"/>
    <lineage>
        <taxon>Bacteria</taxon>
        <taxon>Pseudomonadati</taxon>
        <taxon>Pseudomonadota</taxon>
        <taxon>Gammaproteobacteria</taxon>
        <taxon>Enterobacterales</taxon>
        <taxon>Enterobacteriaceae</taxon>
        <taxon>Salmonella</taxon>
    </lineage>
</organism>
<dbReference type="AlphaFoldDB" id="A0A5Y1YEP2"/>
<dbReference type="EMBL" id="AAIBIC010000049">
    <property type="protein sequence ID" value="ECC3917152.1"/>
    <property type="molecule type" value="Genomic_DNA"/>
</dbReference>
<evidence type="ECO:0000313" key="2">
    <source>
        <dbReference type="EMBL" id="MIE72442.1"/>
    </source>
</evidence>
<evidence type="ECO:0000313" key="1">
    <source>
        <dbReference type="EMBL" id="ECC3917152.1"/>
    </source>
</evidence>
<dbReference type="Proteomes" id="UP000885362">
    <property type="component" value="Unassembled WGS sequence"/>
</dbReference>